<dbReference type="Proteomes" id="UP000668358">
    <property type="component" value="Unassembled WGS sequence"/>
</dbReference>
<feature type="region of interest" description="Disordered" evidence="1">
    <location>
        <begin position="55"/>
        <end position="74"/>
    </location>
</feature>
<reference evidence="2 3" key="1">
    <citation type="submission" date="2020-12" db="EMBL/GenBank/DDBJ databases">
        <title>Comparative genomics of Clostridium perfringens reveals patterns of host-associated phylogenetic clades and virulence factors.</title>
        <authorList>
            <person name="Smith A.H."/>
            <person name="Geier R."/>
        </authorList>
    </citation>
    <scope>NUCLEOTIDE SEQUENCE [LARGE SCALE GENOMIC DNA]</scope>
    <source>
        <strain evidence="2 3">CHD15829P</strain>
    </source>
</reference>
<dbReference type="RefSeq" id="WP_208345664.1">
    <property type="nucleotide sequence ID" value="NZ_JAENRE010000012.1"/>
</dbReference>
<feature type="compositionally biased region" description="Low complexity" evidence="1">
    <location>
        <begin position="57"/>
        <end position="74"/>
    </location>
</feature>
<organism evidence="2 3">
    <name type="scientific">Clostridium perfringens</name>
    <dbReference type="NCBI Taxonomy" id="1502"/>
    <lineage>
        <taxon>Bacteria</taxon>
        <taxon>Bacillati</taxon>
        <taxon>Bacillota</taxon>
        <taxon>Clostridia</taxon>
        <taxon>Eubacteriales</taxon>
        <taxon>Clostridiaceae</taxon>
        <taxon>Clostridium</taxon>
    </lineage>
</organism>
<evidence type="ECO:0000313" key="3">
    <source>
        <dbReference type="Proteomes" id="UP000668358"/>
    </source>
</evidence>
<protein>
    <submittedName>
        <fullName evidence="2">Uncharacterized protein</fullName>
    </submittedName>
</protein>
<dbReference type="AlphaFoldDB" id="A0ABD4PS43"/>
<evidence type="ECO:0000256" key="1">
    <source>
        <dbReference type="SAM" id="MobiDB-lite"/>
    </source>
</evidence>
<comment type="caution">
    <text evidence="2">The sequence shown here is derived from an EMBL/GenBank/DDBJ whole genome shotgun (WGS) entry which is preliminary data.</text>
</comment>
<sequence length="74" mass="8205">MMYELCKMQIKNGGDKAYMMSCLGCFLMVGQLDQKQYMELVAMLNPVPVTPLPANHETSPVVTPTETTPIQPQA</sequence>
<evidence type="ECO:0000313" key="2">
    <source>
        <dbReference type="EMBL" id="MBO3417923.1"/>
    </source>
</evidence>
<gene>
    <name evidence="2" type="ORF">JJB78_15705</name>
</gene>
<name>A0ABD4PS43_CLOPF</name>
<proteinExistence type="predicted"/>
<dbReference type="EMBL" id="JAENRE010000012">
    <property type="protein sequence ID" value="MBO3417923.1"/>
    <property type="molecule type" value="Genomic_DNA"/>
</dbReference>
<accession>A0ABD4PS43</accession>